<proteinExistence type="predicted"/>
<dbReference type="Gene3D" id="1.25.10.10">
    <property type="entry name" value="Leucine-rich Repeat Variant"/>
    <property type="match status" value="3"/>
</dbReference>
<dbReference type="AlphaFoldDB" id="A0A367ZM68"/>
<dbReference type="Pfam" id="PF13646">
    <property type="entry name" value="HEAT_2"/>
    <property type="match status" value="3"/>
</dbReference>
<dbReference type="GO" id="GO:0016491">
    <property type="term" value="F:oxidoreductase activity"/>
    <property type="evidence" value="ECO:0007669"/>
    <property type="project" value="TreeGrafter"/>
</dbReference>
<reference evidence="2 3" key="1">
    <citation type="submission" date="2018-05" db="EMBL/GenBank/DDBJ databases">
        <title>A metagenomic window into the 2 km-deep terrestrial subsurface aquifer revealed taxonomically and functionally diverse microbial community comprising novel uncultured bacterial lineages.</title>
        <authorList>
            <person name="Kadnikov V.V."/>
            <person name="Mardanov A.V."/>
            <person name="Beletsky A.V."/>
            <person name="Banks D."/>
            <person name="Pimenov N.V."/>
            <person name="Frank Y.A."/>
            <person name="Karnachuk O.V."/>
            <person name="Ravin N.V."/>
        </authorList>
    </citation>
    <scope>NUCLEOTIDE SEQUENCE [LARGE SCALE GENOMIC DNA]</scope>
    <source>
        <strain evidence="2">BY5</strain>
    </source>
</reference>
<evidence type="ECO:0008006" key="4">
    <source>
        <dbReference type="Google" id="ProtNLM"/>
    </source>
</evidence>
<evidence type="ECO:0000313" key="3">
    <source>
        <dbReference type="Proteomes" id="UP000252355"/>
    </source>
</evidence>
<dbReference type="InterPro" id="IPR004155">
    <property type="entry name" value="PBS_lyase_HEAT"/>
</dbReference>
<dbReference type="Proteomes" id="UP000252355">
    <property type="component" value="Unassembled WGS sequence"/>
</dbReference>
<evidence type="ECO:0000313" key="2">
    <source>
        <dbReference type="EMBL" id="RCK78461.1"/>
    </source>
</evidence>
<dbReference type="PROSITE" id="PS50077">
    <property type="entry name" value="HEAT_REPEAT"/>
    <property type="match status" value="2"/>
</dbReference>
<gene>
    <name evidence="2" type="ORF">OZSIB_1381</name>
</gene>
<dbReference type="SMART" id="SM00567">
    <property type="entry name" value="EZ_HEAT"/>
    <property type="match status" value="6"/>
</dbReference>
<evidence type="ECO:0000256" key="1">
    <source>
        <dbReference type="ARBA" id="ARBA00045876"/>
    </source>
</evidence>
<dbReference type="PANTHER" id="PTHR12697">
    <property type="entry name" value="PBS LYASE HEAT-LIKE PROTEIN"/>
    <property type="match status" value="1"/>
</dbReference>
<organism evidence="2 3">
    <name type="scientific">Candidatus Ozemobacter sibiricus</name>
    <dbReference type="NCBI Taxonomy" id="2268124"/>
    <lineage>
        <taxon>Bacteria</taxon>
        <taxon>Candidatus Ozemobacteria</taxon>
        <taxon>Candidatus Ozemobacterales</taxon>
        <taxon>Candidatus Ozemobacteraceae</taxon>
        <taxon>Candidatus Ozemobacter</taxon>
    </lineage>
</organism>
<name>A0A367ZM68_9BACT</name>
<dbReference type="SUPFAM" id="SSF48371">
    <property type="entry name" value="ARM repeat"/>
    <property type="match status" value="1"/>
</dbReference>
<accession>A0A367ZM68</accession>
<dbReference type="EMBL" id="QOQW01000022">
    <property type="protein sequence ID" value="RCK78461.1"/>
    <property type="molecule type" value="Genomic_DNA"/>
</dbReference>
<comment type="caution">
    <text evidence="2">The sequence shown here is derived from an EMBL/GenBank/DDBJ whole genome shotgun (WGS) entry which is preliminary data.</text>
</comment>
<dbReference type="InterPro" id="IPR021133">
    <property type="entry name" value="HEAT_type_2"/>
</dbReference>
<protein>
    <recommendedName>
        <fullName evidence="4">HEAT repeat domain-containing protein</fullName>
    </recommendedName>
</protein>
<dbReference type="InterPro" id="IPR011989">
    <property type="entry name" value="ARM-like"/>
</dbReference>
<dbReference type="InterPro" id="IPR016024">
    <property type="entry name" value="ARM-type_fold"/>
</dbReference>
<comment type="function">
    <text evidence="1">Catalyzes the hydroxylation of the N(6)-(4-aminobutyl)-L-lysine intermediate produced by deoxyhypusine synthase/DHPS on a critical lysine of the eukaryotic translation initiation factor 5A/eIF-5A. This is the second step of the post-translational modification of that lysine into an unusual amino acid residue named hypusine. Hypusination is unique to mature eIF-5A factor and is essential for its function.</text>
</comment>
<sequence length="824" mass="94344">MGWFTRKITDPDEAFARLISPDKKVAAGAKEEFIANLNHDLVEFLCRHFDEAGNLGQNTLETRLKILEIFAARHDALSNEDLRSILKLLSYPDSVLRETFKEILQSLNEERLRPVTEVLCSTSDTSIRNTLQHAIVHSGILDRLLKKWSEYTTKEKILYLEEIVLLQNPATYPIFMDILKEEVVESKKEEKRIIQVEFGKHIEKIKDPAFLDLCMKNLPNIDPLMWYQVFKCCQYHGEAFFKQIFQDLGRKSEGFRLTVLKLIEQLSDPISYPYLFPYLLDKFKSIPPVVQNTIQAIIKRVADELDAMDEATRNSPKTLERINFFTKPLEECLNDRYMQASKILSECLLRLGRHQPDIILRNLPKIHKYNENYLLSFLKGQELAWRKTLLIDAVCYKELATGRTALLLLSNPTENYIIDTLNSLLLKHFMKVPAPIQAEVINLMMDPRLKRFVEEVLYHQDPALRTRILQILGESGSANALQILVSKMRDPDYSVREAILNLLKLKHFQTPEGTEALMEFLKDTEQSIILHAIELLKERDHPKLLGNFSKLLTSKDPKLREEAHKAIAYVTRRKFIAGFDKLTPEAKYAIGTSLIKMDPTFLEDVTRDLSAPDQRTRVLSARILEVLCDHIPPELKTNLIVAIQDPDPHVRAVVIMGLGKIGGPSVANMLVEFLKDQDDRVRANAVEAMANVGDLTLAEAILPCLYDKNNRVRANTIMTLWRLGYYQIYDAVIDMLRNPDKWMRASAAYALGELRDARFFPVLVGCLRDPDPDVRRNVVRAMGKLAEPVVVAPYIRPLRFDPDEGVRKAVSEILTAPPKPKAAS</sequence>
<dbReference type="PANTHER" id="PTHR12697:SF5">
    <property type="entry name" value="DEOXYHYPUSINE HYDROXYLASE"/>
    <property type="match status" value="1"/>
</dbReference>